<organism evidence="6 7">
    <name type="scientific">Pseudohalocynthiibacter aestuariivivens</name>
    <dbReference type="NCBI Taxonomy" id="1591409"/>
    <lineage>
        <taxon>Bacteria</taxon>
        <taxon>Pseudomonadati</taxon>
        <taxon>Pseudomonadota</taxon>
        <taxon>Alphaproteobacteria</taxon>
        <taxon>Rhodobacterales</taxon>
        <taxon>Paracoccaceae</taxon>
        <taxon>Pseudohalocynthiibacter</taxon>
    </lineage>
</organism>
<accession>A0ABV5JE44</accession>
<evidence type="ECO:0000256" key="1">
    <source>
        <dbReference type="ARBA" id="ARBA00009437"/>
    </source>
</evidence>
<evidence type="ECO:0000313" key="7">
    <source>
        <dbReference type="Proteomes" id="UP001589683"/>
    </source>
</evidence>
<dbReference type="PANTHER" id="PTHR30126:SF2">
    <property type="entry name" value="HTH-TYPE TRANSCRIPTIONAL REGULATOR YJIE"/>
    <property type="match status" value="1"/>
</dbReference>
<evidence type="ECO:0000313" key="6">
    <source>
        <dbReference type="EMBL" id="MFB9231741.1"/>
    </source>
</evidence>
<keyword evidence="3" id="KW-0238">DNA-binding</keyword>
<protein>
    <submittedName>
        <fullName evidence="6">LysR family transcriptional regulator</fullName>
    </submittedName>
</protein>
<gene>
    <name evidence="6" type="ORF">ACFFUT_08080</name>
</gene>
<dbReference type="SUPFAM" id="SSF53850">
    <property type="entry name" value="Periplasmic binding protein-like II"/>
    <property type="match status" value="1"/>
</dbReference>
<dbReference type="CDD" id="cd05466">
    <property type="entry name" value="PBP2_LTTR_substrate"/>
    <property type="match status" value="1"/>
</dbReference>
<dbReference type="InterPro" id="IPR000847">
    <property type="entry name" value="LysR_HTH_N"/>
</dbReference>
<dbReference type="SUPFAM" id="SSF46785">
    <property type="entry name" value="Winged helix' DNA-binding domain"/>
    <property type="match status" value="1"/>
</dbReference>
<evidence type="ECO:0000256" key="3">
    <source>
        <dbReference type="ARBA" id="ARBA00023125"/>
    </source>
</evidence>
<dbReference type="Gene3D" id="1.10.10.10">
    <property type="entry name" value="Winged helix-like DNA-binding domain superfamily/Winged helix DNA-binding domain"/>
    <property type="match status" value="1"/>
</dbReference>
<dbReference type="EMBL" id="JBHMEA010000026">
    <property type="protein sequence ID" value="MFB9231741.1"/>
    <property type="molecule type" value="Genomic_DNA"/>
</dbReference>
<dbReference type="InterPro" id="IPR036388">
    <property type="entry name" value="WH-like_DNA-bd_sf"/>
</dbReference>
<keyword evidence="7" id="KW-1185">Reference proteome</keyword>
<dbReference type="Pfam" id="PF03466">
    <property type="entry name" value="LysR_substrate"/>
    <property type="match status" value="1"/>
</dbReference>
<evidence type="ECO:0000256" key="4">
    <source>
        <dbReference type="ARBA" id="ARBA00023163"/>
    </source>
</evidence>
<feature type="domain" description="HTH lysR-type" evidence="5">
    <location>
        <begin position="1"/>
        <end position="58"/>
    </location>
</feature>
<dbReference type="RefSeq" id="WP_213889816.1">
    <property type="nucleotide sequence ID" value="NZ_JAGFNU010000008.1"/>
</dbReference>
<comment type="caution">
    <text evidence="6">The sequence shown here is derived from an EMBL/GenBank/DDBJ whole genome shotgun (WGS) entry which is preliminary data.</text>
</comment>
<dbReference type="PANTHER" id="PTHR30126">
    <property type="entry name" value="HTH-TYPE TRANSCRIPTIONAL REGULATOR"/>
    <property type="match status" value="1"/>
</dbReference>
<evidence type="ECO:0000259" key="5">
    <source>
        <dbReference type="PROSITE" id="PS50931"/>
    </source>
</evidence>
<sequence length="308" mass="34373">MEIKWLEDLLALESTGNFRIAAEQRNVSQPAFSRRIQALEAWVGASLVDRRSQPACLTEAGKIFGGVAQDIVSLAYQSRDDIVAKTAREKEKIRFATLSTLAQFFIPAWLKSLKPYIDTDQFVVRTDFATIAQYLTALEENVVDLFVCYEDPSAGFYRDAEKFTSLKLGQEALVPVVAPDATGAPLWWLPDRPTDPIPYLRTASSLALWPVQEHLEKKYGDLTFATVYETSIATAVKAMAVEGYGMAWIPWFIVADDLENGRLVRAAGVADDISVDINIYRCTAFNEPKVAAFWQTLLEKTVCVEAKD</sequence>
<keyword evidence="4" id="KW-0804">Transcription</keyword>
<reference evidence="6 7" key="1">
    <citation type="submission" date="2024-09" db="EMBL/GenBank/DDBJ databases">
        <authorList>
            <person name="Sun Q."/>
            <person name="Mori K."/>
        </authorList>
    </citation>
    <scope>NUCLEOTIDE SEQUENCE [LARGE SCALE GENOMIC DNA]</scope>
    <source>
        <strain evidence="6 7">CECT 8726</strain>
    </source>
</reference>
<comment type="similarity">
    <text evidence="1">Belongs to the LysR transcriptional regulatory family.</text>
</comment>
<dbReference type="InterPro" id="IPR036390">
    <property type="entry name" value="WH_DNA-bd_sf"/>
</dbReference>
<name>A0ABV5JE44_9RHOB</name>
<dbReference type="InterPro" id="IPR005119">
    <property type="entry name" value="LysR_subst-bd"/>
</dbReference>
<dbReference type="PROSITE" id="PS50931">
    <property type="entry name" value="HTH_LYSR"/>
    <property type="match status" value="1"/>
</dbReference>
<dbReference type="PRINTS" id="PR00039">
    <property type="entry name" value="HTHLYSR"/>
</dbReference>
<dbReference type="Gene3D" id="3.40.190.10">
    <property type="entry name" value="Periplasmic binding protein-like II"/>
    <property type="match status" value="2"/>
</dbReference>
<dbReference type="Pfam" id="PF00126">
    <property type="entry name" value="HTH_1"/>
    <property type="match status" value="1"/>
</dbReference>
<dbReference type="Proteomes" id="UP001589683">
    <property type="component" value="Unassembled WGS sequence"/>
</dbReference>
<proteinExistence type="inferred from homology"/>
<keyword evidence="2" id="KW-0805">Transcription regulation</keyword>
<evidence type="ECO:0000256" key="2">
    <source>
        <dbReference type="ARBA" id="ARBA00023015"/>
    </source>
</evidence>